<dbReference type="Gene3D" id="3.10.129.10">
    <property type="entry name" value="Hotdog Thioesterase"/>
    <property type="match status" value="1"/>
</dbReference>
<evidence type="ECO:0000259" key="2">
    <source>
        <dbReference type="Pfam" id="PF22622"/>
    </source>
</evidence>
<dbReference type="Proteomes" id="UP000004030">
    <property type="component" value="Unassembled WGS sequence"/>
</dbReference>
<dbReference type="GO" id="GO:0044594">
    <property type="term" value="F:17-beta-hydroxysteroid dehydrogenase (NAD+) activity"/>
    <property type="evidence" value="ECO:0007669"/>
    <property type="project" value="TreeGrafter"/>
</dbReference>
<feature type="domain" description="MaoC-like" evidence="1">
    <location>
        <begin position="173"/>
        <end position="283"/>
    </location>
</feature>
<dbReference type="EMBL" id="AGFM01000017">
    <property type="protein sequence ID" value="EHJ61708.1"/>
    <property type="molecule type" value="Genomic_DNA"/>
</dbReference>
<dbReference type="CDD" id="cd03448">
    <property type="entry name" value="HDE_HSD"/>
    <property type="match status" value="1"/>
</dbReference>
<dbReference type="eggNOG" id="COG2030">
    <property type="taxonomic scope" value="Bacteria"/>
</dbReference>
<dbReference type="SUPFAM" id="SSF54637">
    <property type="entry name" value="Thioesterase/thiol ester dehydrase-isomerase"/>
    <property type="match status" value="2"/>
</dbReference>
<dbReference type="Pfam" id="PF01575">
    <property type="entry name" value="MaoC_dehydratas"/>
    <property type="match status" value="1"/>
</dbReference>
<evidence type="ECO:0000313" key="3">
    <source>
        <dbReference type="EMBL" id="EHJ61708.1"/>
    </source>
</evidence>
<proteinExistence type="predicted"/>
<dbReference type="InterPro" id="IPR002539">
    <property type="entry name" value="MaoC-like_dom"/>
</dbReference>
<comment type="caution">
    <text evidence="3">The sequence shown here is derived from an EMBL/GenBank/DDBJ whole genome shotgun (WGS) entry which is preliminary data.</text>
</comment>
<evidence type="ECO:0000313" key="4">
    <source>
        <dbReference type="Proteomes" id="UP000004030"/>
    </source>
</evidence>
<dbReference type="GO" id="GO:0003857">
    <property type="term" value="F:(3S)-3-hydroxyacyl-CoA dehydrogenase (NAD+) activity"/>
    <property type="evidence" value="ECO:0007669"/>
    <property type="project" value="TreeGrafter"/>
</dbReference>
<evidence type="ECO:0000259" key="1">
    <source>
        <dbReference type="Pfam" id="PF01575"/>
    </source>
</evidence>
<accession>G6EAS1</accession>
<dbReference type="PANTHER" id="PTHR13078:SF56">
    <property type="entry name" value="PEROXISOMAL MULTIFUNCTIONAL ENZYME TYPE 2"/>
    <property type="match status" value="1"/>
</dbReference>
<dbReference type="Pfam" id="PF22622">
    <property type="entry name" value="MFE-2_hydrat-2_N"/>
    <property type="match status" value="1"/>
</dbReference>
<dbReference type="GO" id="GO:0006635">
    <property type="term" value="P:fatty acid beta-oxidation"/>
    <property type="evidence" value="ECO:0007669"/>
    <property type="project" value="TreeGrafter"/>
</dbReference>
<organism evidence="3 4">
    <name type="scientific">Novosphingobium pentaromativorans US6-1</name>
    <dbReference type="NCBI Taxonomy" id="1088721"/>
    <lineage>
        <taxon>Bacteria</taxon>
        <taxon>Pseudomonadati</taxon>
        <taxon>Pseudomonadota</taxon>
        <taxon>Alphaproteobacteria</taxon>
        <taxon>Sphingomonadales</taxon>
        <taxon>Sphingomonadaceae</taxon>
        <taxon>Novosphingobium</taxon>
    </lineage>
</organism>
<dbReference type="GO" id="GO:0004300">
    <property type="term" value="F:enoyl-CoA hydratase activity"/>
    <property type="evidence" value="ECO:0007669"/>
    <property type="project" value="TreeGrafter"/>
</dbReference>
<dbReference type="STRING" id="1088721.JI59_12810"/>
<sequence length="298" mass="32167">MMPARETIMGDQMLAANDLLQMPAKTIPVDWPARDTIIYNLGIGFGPAAIEDPSQLRFVLEDRLAGFPTMTTVMGMSLGIFDRKYGIDYAKVLHGEEWITLHRPLPASGAFEVATGVEKIWDRGQQKGAILQTCKTITVKGEAEPFAETRTVLMLRGNGGFGGSAEGAPSVNEPPTRNPDARITLETRPEQALLYRLSGDANPLHADPEVARKAGFPGPILHGMATYGIVARAIVDGACDGDETKLAHYGLRFSSPVFPGETLRTDIWALGDGNFAFEVTATEREVVVAKGGRASVRD</sequence>
<keyword evidence="4" id="KW-1185">Reference proteome</keyword>
<dbReference type="AlphaFoldDB" id="G6EAS1"/>
<dbReference type="InterPro" id="IPR054357">
    <property type="entry name" value="MFE-2_N"/>
</dbReference>
<name>G6EAS1_9SPHN</name>
<dbReference type="PANTHER" id="PTHR13078">
    <property type="entry name" value="PEROXISOMAL MULTIFUNCTIONAL ENZYME TYPE 2-RELATED"/>
    <property type="match status" value="1"/>
</dbReference>
<feature type="domain" description="Peroxisomal multifunctional enzyme type 2-like N-terminal" evidence="2">
    <location>
        <begin position="33"/>
        <end position="157"/>
    </location>
</feature>
<reference evidence="3 4" key="1">
    <citation type="journal article" date="2012" name="J. Bacteriol.">
        <title>Genome sequence of benzo(a)pyrene-degrading bacterium Novosphingobium pentaromativorans US6-1.</title>
        <authorList>
            <person name="Luo Y.R."/>
            <person name="Kang S.G."/>
            <person name="Kim S.J."/>
            <person name="Kim M.R."/>
            <person name="Li N."/>
            <person name="Lee J.H."/>
            <person name="Kwon K.K."/>
        </authorList>
    </citation>
    <scope>NUCLEOTIDE SEQUENCE [LARGE SCALE GENOMIC DNA]</scope>
    <source>
        <strain evidence="3 4">US6-1</strain>
    </source>
</reference>
<dbReference type="PATRIC" id="fig|1088721.3.peg.1450"/>
<gene>
    <name evidence="3" type="ORF">NSU_1469</name>
</gene>
<dbReference type="InterPro" id="IPR029069">
    <property type="entry name" value="HotDog_dom_sf"/>
</dbReference>
<protein>
    <submittedName>
        <fullName evidence="3">Uncharacterized protein</fullName>
    </submittedName>
</protein>